<evidence type="ECO:0000256" key="1">
    <source>
        <dbReference type="SAM" id="MobiDB-lite"/>
    </source>
</evidence>
<feature type="region of interest" description="Disordered" evidence="1">
    <location>
        <begin position="1"/>
        <end position="115"/>
    </location>
</feature>
<protein>
    <recommendedName>
        <fullName evidence="4">DNA polymerase III subunit gamma/tau</fullName>
    </recommendedName>
</protein>
<feature type="compositionally biased region" description="Low complexity" evidence="1">
    <location>
        <begin position="26"/>
        <end position="80"/>
    </location>
</feature>
<gene>
    <name evidence="2" type="ORF">SD70_30405</name>
</gene>
<accession>A0ABR5AA21</accession>
<evidence type="ECO:0000313" key="3">
    <source>
        <dbReference type="Proteomes" id="UP000031967"/>
    </source>
</evidence>
<name>A0ABR5AA21_9BACL</name>
<keyword evidence="3" id="KW-1185">Reference proteome</keyword>
<comment type="caution">
    <text evidence="2">The sequence shown here is derived from an EMBL/GenBank/DDBJ whole genome shotgun (WGS) entry which is preliminary data.</text>
</comment>
<dbReference type="Proteomes" id="UP000031967">
    <property type="component" value="Unassembled WGS sequence"/>
</dbReference>
<organism evidence="2 3">
    <name type="scientific">Gordoniibacillus kamchatkensis</name>
    <dbReference type="NCBI Taxonomy" id="1590651"/>
    <lineage>
        <taxon>Bacteria</taxon>
        <taxon>Bacillati</taxon>
        <taxon>Bacillota</taxon>
        <taxon>Bacilli</taxon>
        <taxon>Bacillales</taxon>
        <taxon>Paenibacillaceae</taxon>
        <taxon>Gordoniibacillus</taxon>
    </lineage>
</organism>
<feature type="non-terminal residue" evidence="2">
    <location>
        <position position="1"/>
    </location>
</feature>
<sequence length="190" mass="19718">RSRVTLSLAQGRAGLRRSRGLQLRTARVLAAPAQRADAPPAQGASAAAAGTQPRGTATAAEGTQARGAAAAADGTQPRDAVAGARASGTAPQPRPAAADSASAGGTRDASVRQPRQQRVFIKISPAHEEPQRLTQLQSLLQRHPGPLPVALFYERTQRALALSDQYRVKPSKALLQAIEAIMGTGTARVK</sequence>
<dbReference type="EMBL" id="JXAK01000093">
    <property type="protein sequence ID" value="KIL37820.1"/>
    <property type="molecule type" value="Genomic_DNA"/>
</dbReference>
<proteinExistence type="predicted"/>
<reference evidence="2 3" key="1">
    <citation type="submission" date="2014-12" db="EMBL/GenBank/DDBJ databases">
        <title>Draft genome sequence of Paenibacillus kamchatkensis strain B-2647.</title>
        <authorList>
            <person name="Karlyshev A.V."/>
            <person name="Kudryashova E.B."/>
        </authorList>
    </citation>
    <scope>NUCLEOTIDE SEQUENCE [LARGE SCALE GENOMIC DNA]</scope>
    <source>
        <strain evidence="2 3">VKM B-2647</strain>
    </source>
</reference>
<evidence type="ECO:0000313" key="2">
    <source>
        <dbReference type="EMBL" id="KIL37820.1"/>
    </source>
</evidence>
<evidence type="ECO:0008006" key="4">
    <source>
        <dbReference type="Google" id="ProtNLM"/>
    </source>
</evidence>